<comment type="caution">
    <text evidence="1">The sequence shown here is derived from an EMBL/GenBank/DDBJ whole genome shotgun (WGS) entry which is preliminary data.</text>
</comment>
<reference evidence="1 2" key="1">
    <citation type="submission" date="2021-06" db="EMBL/GenBank/DDBJ databases">
        <authorList>
            <person name="Palmer J.M."/>
        </authorList>
    </citation>
    <scope>NUCLEOTIDE SEQUENCE [LARGE SCALE GENOMIC DNA]</scope>
    <source>
        <strain evidence="1 2">GA_2019</strain>
        <tissue evidence="1">Muscle</tissue>
    </source>
</reference>
<organism evidence="1 2">
    <name type="scientific">Goodea atripinnis</name>
    <dbReference type="NCBI Taxonomy" id="208336"/>
    <lineage>
        <taxon>Eukaryota</taxon>
        <taxon>Metazoa</taxon>
        <taxon>Chordata</taxon>
        <taxon>Craniata</taxon>
        <taxon>Vertebrata</taxon>
        <taxon>Euteleostomi</taxon>
        <taxon>Actinopterygii</taxon>
        <taxon>Neopterygii</taxon>
        <taxon>Teleostei</taxon>
        <taxon>Neoteleostei</taxon>
        <taxon>Acanthomorphata</taxon>
        <taxon>Ovalentaria</taxon>
        <taxon>Atherinomorphae</taxon>
        <taxon>Cyprinodontiformes</taxon>
        <taxon>Goodeidae</taxon>
        <taxon>Goodea</taxon>
    </lineage>
</organism>
<feature type="non-terminal residue" evidence="1">
    <location>
        <position position="1"/>
    </location>
</feature>
<keyword evidence="2" id="KW-1185">Reference proteome</keyword>
<proteinExistence type="predicted"/>
<name>A0ABV0MQZ1_9TELE</name>
<sequence length="59" mass="6076">LTADQPLMSPPQLSLHVDTTVVATLEAAPATVPVSGMETAAMTSTRTVNRQLTAQAQVG</sequence>
<accession>A0ABV0MQZ1</accession>
<protein>
    <submittedName>
        <fullName evidence="1">Uncharacterized protein</fullName>
    </submittedName>
</protein>
<dbReference type="EMBL" id="JAHRIO010009093">
    <property type="protein sequence ID" value="MEQ2160497.1"/>
    <property type="molecule type" value="Genomic_DNA"/>
</dbReference>
<evidence type="ECO:0000313" key="1">
    <source>
        <dbReference type="EMBL" id="MEQ2160497.1"/>
    </source>
</evidence>
<evidence type="ECO:0000313" key="2">
    <source>
        <dbReference type="Proteomes" id="UP001476798"/>
    </source>
</evidence>
<dbReference type="Proteomes" id="UP001476798">
    <property type="component" value="Unassembled WGS sequence"/>
</dbReference>
<gene>
    <name evidence="1" type="ORF">GOODEAATRI_034499</name>
</gene>